<organism evidence="1 2">
    <name type="scientific">Mucor plumbeus</name>
    <dbReference type="NCBI Taxonomy" id="97098"/>
    <lineage>
        <taxon>Eukaryota</taxon>
        <taxon>Fungi</taxon>
        <taxon>Fungi incertae sedis</taxon>
        <taxon>Mucoromycota</taxon>
        <taxon>Mucoromycotina</taxon>
        <taxon>Mucoromycetes</taxon>
        <taxon>Mucorales</taxon>
        <taxon>Mucorineae</taxon>
        <taxon>Mucoraceae</taxon>
        <taxon>Mucor</taxon>
    </lineage>
</organism>
<keyword evidence="2" id="KW-1185">Reference proteome</keyword>
<dbReference type="AlphaFoldDB" id="A0A8H7QMB4"/>
<dbReference type="Proteomes" id="UP000650833">
    <property type="component" value="Unassembled WGS sequence"/>
</dbReference>
<evidence type="ECO:0000313" key="1">
    <source>
        <dbReference type="EMBL" id="KAG2195258.1"/>
    </source>
</evidence>
<evidence type="ECO:0000313" key="2">
    <source>
        <dbReference type="Proteomes" id="UP000650833"/>
    </source>
</evidence>
<gene>
    <name evidence="1" type="ORF">INT46_001989</name>
</gene>
<proteinExistence type="predicted"/>
<name>A0A8H7QMB4_9FUNG</name>
<sequence>HGWLDFLHLTPPADVREDIGTGPRNWALDFVSESGAPTPVKILSYADDLEVFYHPRTSGLLCKSVLVSLSGVSHSAWISLANTTGL</sequence>
<dbReference type="OrthoDB" id="10441840at2759"/>
<comment type="caution">
    <text evidence="1">The sequence shown here is derived from an EMBL/GenBank/DDBJ whole genome shotgun (WGS) entry which is preliminary data.</text>
</comment>
<accession>A0A8H7QMB4</accession>
<protein>
    <submittedName>
        <fullName evidence="1">Uncharacterized protein</fullName>
    </submittedName>
</protein>
<reference evidence="1" key="1">
    <citation type="submission" date="2020-12" db="EMBL/GenBank/DDBJ databases">
        <title>Metabolic potential, ecology and presence of endohyphal bacteria is reflected in genomic diversity of Mucoromycotina.</title>
        <authorList>
            <person name="Muszewska A."/>
            <person name="Okrasinska A."/>
            <person name="Steczkiewicz K."/>
            <person name="Drgas O."/>
            <person name="Orlowska M."/>
            <person name="Perlinska-Lenart U."/>
            <person name="Aleksandrzak-Piekarczyk T."/>
            <person name="Szatraj K."/>
            <person name="Zielenkiewicz U."/>
            <person name="Pilsyk S."/>
            <person name="Malc E."/>
            <person name="Mieczkowski P."/>
            <person name="Kruszewska J.S."/>
            <person name="Biernat P."/>
            <person name="Pawlowska J."/>
        </authorList>
    </citation>
    <scope>NUCLEOTIDE SEQUENCE</scope>
    <source>
        <strain evidence="1">CBS 226.32</strain>
    </source>
</reference>
<feature type="non-terminal residue" evidence="1">
    <location>
        <position position="1"/>
    </location>
</feature>
<dbReference type="EMBL" id="JAEPRC010000536">
    <property type="protein sequence ID" value="KAG2195258.1"/>
    <property type="molecule type" value="Genomic_DNA"/>
</dbReference>